<sequence length="113" mass="11417">MSQGACPQGHGPRPLSPGPNTKEVCIGLLGSSPLFNQWLASGLLLQGPAWNKCHRGLGSSPRHSEGGHPPHLQAAAPQVTAGTALLALPAARKHGCPSSAASPSSSTLARCAM</sequence>
<dbReference type="HOGENOM" id="CLU_2132724_0_0_1"/>
<evidence type="ECO:0000313" key="2">
    <source>
        <dbReference type="Ensembl" id="ENSMPUP00000017817.1"/>
    </source>
</evidence>
<feature type="region of interest" description="Disordered" evidence="1">
    <location>
        <begin position="94"/>
        <end position="113"/>
    </location>
</feature>
<name>M3Z2K5_MUSPF</name>
<evidence type="ECO:0000256" key="1">
    <source>
        <dbReference type="SAM" id="MobiDB-lite"/>
    </source>
</evidence>
<dbReference type="InParanoid" id="M3Z2K5"/>
<feature type="compositionally biased region" description="Low complexity" evidence="1">
    <location>
        <begin position="97"/>
        <end position="106"/>
    </location>
</feature>
<dbReference type="Ensembl" id="ENSMPUT00000018077.1">
    <property type="protein sequence ID" value="ENSMPUP00000017817.1"/>
    <property type="gene ID" value="ENSMPUG00000017927.1"/>
</dbReference>
<dbReference type="EMBL" id="AEYP01020942">
    <property type="status" value="NOT_ANNOTATED_CDS"/>
    <property type="molecule type" value="Genomic_DNA"/>
</dbReference>
<proteinExistence type="predicted"/>
<accession>M3Z2K5</accession>
<organism evidence="2">
    <name type="scientific">Mustela putorius furo</name>
    <name type="common">European domestic ferret</name>
    <name type="synonym">Mustela furo</name>
    <dbReference type="NCBI Taxonomy" id="9669"/>
    <lineage>
        <taxon>Eukaryota</taxon>
        <taxon>Metazoa</taxon>
        <taxon>Chordata</taxon>
        <taxon>Craniata</taxon>
        <taxon>Vertebrata</taxon>
        <taxon>Euteleostomi</taxon>
        <taxon>Mammalia</taxon>
        <taxon>Eutheria</taxon>
        <taxon>Laurasiatheria</taxon>
        <taxon>Carnivora</taxon>
        <taxon>Caniformia</taxon>
        <taxon>Musteloidea</taxon>
        <taxon>Mustelidae</taxon>
        <taxon>Mustelinae</taxon>
        <taxon>Mustela</taxon>
    </lineage>
</organism>
<protein>
    <submittedName>
        <fullName evidence="2">Uncharacterized protein</fullName>
    </submittedName>
</protein>
<reference evidence="2" key="1">
    <citation type="submission" date="2024-06" db="UniProtKB">
        <authorList>
            <consortium name="Ensembl"/>
        </authorList>
    </citation>
    <scope>IDENTIFICATION</scope>
</reference>
<dbReference type="AlphaFoldDB" id="M3Z2K5"/>
<feature type="region of interest" description="Disordered" evidence="1">
    <location>
        <begin position="1"/>
        <end position="22"/>
    </location>
</feature>